<comment type="caution">
    <text evidence="3">The sequence shown here is derived from an EMBL/GenBank/DDBJ whole genome shotgun (WGS) entry which is preliminary data.</text>
</comment>
<organism evidence="3 4">
    <name type="scientific">Boletus edulis BED1</name>
    <dbReference type="NCBI Taxonomy" id="1328754"/>
    <lineage>
        <taxon>Eukaryota</taxon>
        <taxon>Fungi</taxon>
        <taxon>Dikarya</taxon>
        <taxon>Basidiomycota</taxon>
        <taxon>Agaricomycotina</taxon>
        <taxon>Agaricomycetes</taxon>
        <taxon>Agaricomycetidae</taxon>
        <taxon>Boletales</taxon>
        <taxon>Boletineae</taxon>
        <taxon>Boletaceae</taxon>
        <taxon>Boletoideae</taxon>
        <taxon>Boletus</taxon>
    </lineage>
</organism>
<dbReference type="EMBL" id="WHUW01000010">
    <property type="protein sequence ID" value="KAF8441305.1"/>
    <property type="molecule type" value="Genomic_DNA"/>
</dbReference>
<evidence type="ECO:0008006" key="5">
    <source>
        <dbReference type="Google" id="ProtNLM"/>
    </source>
</evidence>
<sequence length="350" mass="39510">MDTQPQHHLLHSSRTRHESPPQDKPVGDNTDFLDMKNELVELRKQLKLSEMKAKQADEKREEAETHATLAASHLQCLQGQLNAKSKKRGSGSRNVLIPSRIITSEGGRQEALKQREAREAKAKKEDERKQKKLDETLSIRDRRSREGKDTMSFTGALLKNHKAMVLRDVAWTLDLAEDGTREELITRITAFFEDPANRHLRDDNRYIGLFVSKCTLGKRPQHGFGDLTDENNAIPAGAPSERHCFGVITNTPPIAQESQFEHIFEYAFPAEESEQSQPLHTPGDWGMYHFGPDSRNTRYSCTLPGLQAPATMMGSSSLNFNEGSILSFMRQPPSFIHPQPGPSSYHPTFI</sequence>
<protein>
    <recommendedName>
        <fullName evidence="5">SAP domain-containing protein</fullName>
    </recommendedName>
</protein>
<keyword evidence="4" id="KW-1185">Reference proteome</keyword>
<feature type="region of interest" description="Disordered" evidence="2">
    <location>
        <begin position="81"/>
        <end position="148"/>
    </location>
</feature>
<accession>A0AAD4BW06</accession>
<name>A0AAD4BW06_BOLED</name>
<evidence type="ECO:0000313" key="4">
    <source>
        <dbReference type="Proteomes" id="UP001194468"/>
    </source>
</evidence>
<evidence type="ECO:0000313" key="3">
    <source>
        <dbReference type="EMBL" id="KAF8441305.1"/>
    </source>
</evidence>
<reference evidence="3" key="2">
    <citation type="journal article" date="2020" name="Nat. Commun.">
        <title>Large-scale genome sequencing of mycorrhizal fungi provides insights into the early evolution of symbiotic traits.</title>
        <authorList>
            <person name="Miyauchi S."/>
            <person name="Kiss E."/>
            <person name="Kuo A."/>
            <person name="Drula E."/>
            <person name="Kohler A."/>
            <person name="Sanchez-Garcia M."/>
            <person name="Morin E."/>
            <person name="Andreopoulos B."/>
            <person name="Barry K.W."/>
            <person name="Bonito G."/>
            <person name="Buee M."/>
            <person name="Carver A."/>
            <person name="Chen C."/>
            <person name="Cichocki N."/>
            <person name="Clum A."/>
            <person name="Culley D."/>
            <person name="Crous P.W."/>
            <person name="Fauchery L."/>
            <person name="Girlanda M."/>
            <person name="Hayes R.D."/>
            <person name="Keri Z."/>
            <person name="LaButti K."/>
            <person name="Lipzen A."/>
            <person name="Lombard V."/>
            <person name="Magnuson J."/>
            <person name="Maillard F."/>
            <person name="Murat C."/>
            <person name="Nolan M."/>
            <person name="Ohm R.A."/>
            <person name="Pangilinan J."/>
            <person name="Pereira M.F."/>
            <person name="Perotto S."/>
            <person name="Peter M."/>
            <person name="Pfister S."/>
            <person name="Riley R."/>
            <person name="Sitrit Y."/>
            <person name="Stielow J.B."/>
            <person name="Szollosi G."/>
            <person name="Zifcakova L."/>
            <person name="Stursova M."/>
            <person name="Spatafora J.W."/>
            <person name="Tedersoo L."/>
            <person name="Vaario L.M."/>
            <person name="Yamada A."/>
            <person name="Yan M."/>
            <person name="Wang P."/>
            <person name="Xu J."/>
            <person name="Bruns T."/>
            <person name="Baldrian P."/>
            <person name="Vilgalys R."/>
            <person name="Dunand C."/>
            <person name="Henrissat B."/>
            <person name="Grigoriev I.V."/>
            <person name="Hibbett D."/>
            <person name="Nagy L.G."/>
            <person name="Martin F.M."/>
        </authorList>
    </citation>
    <scope>NUCLEOTIDE SEQUENCE</scope>
    <source>
        <strain evidence="3">BED1</strain>
    </source>
</reference>
<keyword evidence="1" id="KW-0175">Coiled coil</keyword>
<dbReference type="Proteomes" id="UP001194468">
    <property type="component" value="Unassembled WGS sequence"/>
</dbReference>
<dbReference type="AlphaFoldDB" id="A0AAD4BW06"/>
<evidence type="ECO:0000256" key="2">
    <source>
        <dbReference type="SAM" id="MobiDB-lite"/>
    </source>
</evidence>
<reference evidence="3" key="1">
    <citation type="submission" date="2019-10" db="EMBL/GenBank/DDBJ databases">
        <authorList>
            <consortium name="DOE Joint Genome Institute"/>
            <person name="Kuo A."/>
            <person name="Miyauchi S."/>
            <person name="Kiss E."/>
            <person name="Drula E."/>
            <person name="Kohler A."/>
            <person name="Sanchez-Garcia M."/>
            <person name="Andreopoulos B."/>
            <person name="Barry K.W."/>
            <person name="Bonito G."/>
            <person name="Buee M."/>
            <person name="Carver A."/>
            <person name="Chen C."/>
            <person name="Cichocki N."/>
            <person name="Clum A."/>
            <person name="Culley D."/>
            <person name="Crous P.W."/>
            <person name="Fauchery L."/>
            <person name="Girlanda M."/>
            <person name="Hayes R."/>
            <person name="Keri Z."/>
            <person name="LaButti K."/>
            <person name="Lipzen A."/>
            <person name="Lombard V."/>
            <person name="Magnuson J."/>
            <person name="Maillard F."/>
            <person name="Morin E."/>
            <person name="Murat C."/>
            <person name="Nolan M."/>
            <person name="Ohm R."/>
            <person name="Pangilinan J."/>
            <person name="Pereira M."/>
            <person name="Perotto S."/>
            <person name="Peter M."/>
            <person name="Riley R."/>
            <person name="Sitrit Y."/>
            <person name="Stielow B."/>
            <person name="Szollosi G."/>
            <person name="Zifcakova L."/>
            <person name="Stursova M."/>
            <person name="Spatafora J.W."/>
            <person name="Tedersoo L."/>
            <person name="Vaario L.-M."/>
            <person name="Yamada A."/>
            <person name="Yan M."/>
            <person name="Wang P."/>
            <person name="Xu J."/>
            <person name="Bruns T."/>
            <person name="Baldrian P."/>
            <person name="Vilgalys R."/>
            <person name="Henrissat B."/>
            <person name="Grigoriev I.V."/>
            <person name="Hibbett D."/>
            <person name="Nagy L.G."/>
            <person name="Martin F.M."/>
        </authorList>
    </citation>
    <scope>NUCLEOTIDE SEQUENCE</scope>
    <source>
        <strain evidence="3">BED1</strain>
    </source>
</reference>
<gene>
    <name evidence="3" type="ORF">L210DRAFT_3503420</name>
</gene>
<feature type="compositionally biased region" description="Basic and acidic residues" evidence="2">
    <location>
        <begin position="107"/>
        <end position="148"/>
    </location>
</feature>
<feature type="coiled-coil region" evidence="1">
    <location>
        <begin position="32"/>
        <end position="66"/>
    </location>
</feature>
<proteinExistence type="predicted"/>
<feature type="region of interest" description="Disordered" evidence="2">
    <location>
        <begin position="1"/>
        <end position="31"/>
    </location>
</feature>
<evidence type="ECO:0000256" key="1">
    <source>
        <dbReference type="SAM" id="Coils"/>
    </source>
</evidence>